<dbReference type="AlphaFoldDB" id="A0A0B6ZRK6"/>
<evidence type="ECO:0000313" key="1">
    <source>
        <dbReference type="EMBL" id="CEK71223.1"/>
    </source>
</evidence>
<reference evidence="1" key="1">
    <citation type="submission" date="2014-12" db="EMBL/GenBank/DDBJ databases">
        <title>Insight into the proteome of Arion vulgaris.</title>
        <authorList>
            <person name="Aradska J."/>
            <person name="Bulat T."/>
            <person name="Smidak R."/>
            <person name="Sarate P."/>
            <person name="Gangsoo J."/>
            <person name="Sialana F."/>
            <person name="Bilban M."/>
            <person name="Lubec G."/>
        </authorList>
    </citation>
    <scope>NUCLEOTIDE SEQUENCE</scope>
    <source>
        <tissue evidence="1">Skin</tissue>
    </source>
</reference>
<gene>
    <name evidence="1" type="primary">ORF77429</name>
</gene>
<dbReference type="EMBL" id="HACG01024358">
    <property type="protein sequence ID" value="CEK71223.1"/>
    <property type="molecule type" value="Transcribed_RNA"/>
</dbReference>
<proteinExistence type="predicted"/>
<protein>
    <submittedName>
        <fullName evidence="1">Uncharacterized protein</fullName>
    </submittedName>
</protein>
<accession>A0A0B6ZRK6</accession>
<sequence length="61" mass="7549">KDLTRQKVKDLTRQKDKDLTRQKIKDLTRQKYNTKQCWRVYGFFCPPWLMPYQRDIINIMG</sequence>
<organism evidence="1">
    <name type="scientific">Arion vulgaris</name>
    <dbReference type="NCBI Taxonomy" id="1028688"/>
    <lineage>
        <taxon>Eukaryota</taxon>
        <taxon>Metazoa</taxon>
        <taxon>Spiralia</taxon>
        <taxon>Lophotrochozoa</taxon>
        <taxon>Mollusca</taxon>
        <taxon>Gastropoda</taxon>
        <taxon>Heterobranchia</taxon>
        <taxon>Euthyneura</taxon>
        <taxon>Panpulmonata</taxon>
        <taxon>Eupulmonata</taxon>
        <taxon>Stylommatophora</taxon>
        <taxon>Helicina</taxon>
        <taxon>Arionoidea</taxon>
        <taxon>Arionidae</taxon>
        <taxon>Arion</taxon>
    </lineage>
</organism>
<name>A0A0B6ZRK6_9EUPU</name>
<feature type="non-terminal residue" evidence="1">
    <location>
        <position position="1"/>
    </location>
</feature>